<dbReference type="NCBIfam" id="NF033223">
    <property type="entry name" value="YHYH_alt"/>
    <property type="match status" value="1"/>
</dbReference>
<name>A0A8D9PE36_9CAUD</name>
<feature type="region of interest" description="Disordered" evidence="1">
    <location>
        <begin position="64"/>
        <end position="90"/>
    </location>
</feature>
<dbReference type="InterPro" id="IPR047773">
    <property type="entry name" value="YHYH_dom_bact"/>
</dbReference>
<organism evidence="3">
    <name type="scientific">Myoviridae sp. ctjz83</name>
    <dbReference type="NCBI Taxonomy" id="2826083"/>
    <lineage>
        <taxon>Viruses</taxon>
        <taxon>Duplodnaviria</taxon>
        <taxon>Heunggongvirae</taxon>
        <taxon>Uroviricota</taxon>
        <taxon>Caudoviricetes</taxon>
    </lineage>
</organism>
<reference evidence="3" key="1">
    <citation type="journal article" date="2021" name="Proc. Natl. Acad. Sci. U.S.A.">
        <title>A Catalog of Tens of Thousands of Viruses from Human Metagenomes Reveals Hidden Associations with Chronic Diseases.</title>
        <authorList>
            <person name="Tisza M.J."/>
            <person name="Buck C.B."/>
        </authorList>
    </citation>
    <scope>NUCLEOTIDE SEQUENCE</scope>
    <source>
        <strain evidence="3">Ctjz83</strain>
    </source>
</reference>
<evidence type="ECO:0000256" key="1">
    <source>
        <dbReference type="SAM" id="MobiDB-lite"/>
    </source>
</evidence>
<keyword evidence="2" id="KW-1133">Transmembrane helix</keyword>
<evidence type="ECO:0000256" key="2">
    <source>
        <dbReference type="SAM" id="Phobius"/>
    </source>
</evidence>
<keyword evidence="2" id="KW-0472">Membrane</keyword>
<proteinExistence type="predicted"/>
<evidence type="ECO:0000313" key="3">
    <source>
        <dbReference type="EMBL" id="DAD55486.1"/>
    </source>
</evidence>
<protein>
    <recommendedName>
        <fullName evidence="4">YHYH domain-containing protein</fullName>
    </recommendedName>
</protein>
<evidence type="ECO:0008006" key="4">
    <source>
        <dbReference type="Google" id="ProtNLM"/>
    </source>
</evidence>
<sequence>MRKKVAIFLLLLILLCIPAAAHSGGTDENGGHIDHSTGEYHYHHGYPAHQHDGGVCPYNYVDKSGSTSGSGSKSSGSAVKAPEIQKQSKGEQDNGILIGVFVTLSIIGVFALAGAVEKHIGNGDK</sequence>
<accession>A0A8D9PE36</accession>
<keyword evidence="2" id="KW-0812">Transmembrane</keyword>
<feature type="transmembrane region" description="Helical" evidence="2">
    <location>
        <begin position="96"/>
        <end position="116"/>
    </location>
</feature>
<dbReference type="EMBL" id="BK014725">
    <property type="protein sequence ID" value="DAD55486.1"/>
    <property type="molecule type" value="Genomic_DNA"/>
</dbReference>
<feature type="compositionally biased region" description="Low complexity" evidence="1">
    <location>
        <begin position="64"/>
        <end position="77"/>
    </location>
</feature>